<dbReference type="PANTHER" id="PTHR21368">
    <property type="entry name" value="50S RIBOSOMAL PROTEIN L9"/>
    <property type="match status" value="1"/>
</dbReference>
<dbReference type="InterPro" id="IPR020594">
    <property type="entry name" value="Ribosomal_bL9_bac/chp"/>
</dbReference>
<evidence type="ECO:0000256" key="2">
    <source>
        <dbReference type="ARBA" id="ARBA00022730"/>
    </source>
</evidence>
<evidence type="ECO:0000256" key="1">
    <source>
        <dbReference type="ARBA" id="ARBA00010605"/>
    </source>
</evidence>
<comment type="similarity">
    <text evidence="1 7">Belongs to the bacterial ribosomal protein bL9 family.</text>
</comment>
<comment type="function">
    <text evidence="7">Binds to the 23S rRNA.</text>
</comment>
<protein>
    <recommendedName>
        <fullName evidence="6 7">Large ribosomal subunit protein bL9</fullName>
    </recommendedName>
</protein>
<evidence type="ECO:0000256" key="5">
    <source>
        <dbReference type="ARBA" id="ARBA00023274"/>
    </source>
</evidence>
<evidence type="ECO:0000256" key="4">
    <source>
        <dbReference type="ARBA" id="ARBA00022980"/>
    </source>
</evidence>
<dbReference type="Pfam" id="PF03948">
    <property type="entry name" value="Ribosomal_L9_C"/>
    <property type="match status" value="1"/>
</dbReference>
<reference evidence="10 11" key="1">
    <citation type="journal article" date="2022" name="Nat. Microbiol.">
        <title>The microbiome of a bacterivorous marine choanoflagellate contains a resource-demanding obligate bacterial associate.</title>
        <authorList>
            <person name="Needham D.M."/>
            <person name="Poirier C."/>
            <person name="Bachy C."/>
            <person name="George E.E."/>
            <person name="Wilken S."/>
            <person name="Yung C.C.M."/>
            <person name="Limardo A.J."/>
            <person name="Morando M."/>
            <person name="Sudek L."/>
            <person name="Malmstrom R.R."/>
            <person name="Keeling P.J."/>
            <person name="Santoro A.E."/>
            <person name="Worden A.Z."/>
        </authorList>
    </citation>
    <scope>NUCLEOTIDE SEQUENCE [LARGE SCALE GENOMIC DNA]</scope>
    <source>
        <strain evidence="10 11">Comchoano-2</strain>
    </source>
</reference>
<keyword evidence="2 7" id="KW-0699">rRNA-binding</keyword>
<evidence type="ECO:0000259" key="8">
    <source>
        <dbReference type="Pfam" id="PF01281"/>
    </source>
</evidence>
<evidence type="ECO:0000256" key="7">
    <source>
        <dbReference type="HAMAP-Rule" id="MF_00503"/>
    </source>
</evidence>
<dbReference type="InterPro" id="IPR000244">
    <property type="entry name" value="Ribosomal_bL9"/>
</dbReference>
<dbReference type="HAMAP" id="MF_00503">
    <property type="entry name" value="Ribosomal_bL9"/>
    <property type="match status" value="1"/>
</dbReference>
<dbReference type="SUPFAM" id="SSF55653">
    <property type="entry name" value="Ribosomal protein L9 C-domain"/>
    <property type="match status" value="1"/>
</dbReference>
<evidence type="ECO:0000313" key="10">
    <source>
        <dbReference type="EMBL" id="MCP8351942.1"/>
    </source>
</evidence>
<dbReference type="Gene3D" id="3.10.430.100">
    <property type="entry name" value="Ribosomal protein L9, C-terminal domain"/>
    <property type="match status" value="1"/>
</dbReference>
<dbReference type="GO" id="GO:0005840">
    <property type="term" value="C:ribosome"/>
    <property type="evidence" value="ECO:0007669"/>
    <property type="project" value="UniProtKB-KW"/>
</dbReference>
<dbReference type="SUPFAM" id="SSF55658">
    <property type="entry name" value="L9 N-domain-like"/>
    <property type="match status" value="1"/>
</dbReference>
<keyword evidence="11" id="KW-1185">Reference proteome</keyword>
<evidence type="ECO:0000256" key="3">
    <source>
        <dbReference type="ARBA" id="ARBA00022884"/>
    </source>
</evidence>
<sequence>MKIILVESVNHLGRSGEVVAVKAGYARNYLIPNNLAMLADANNMAVLESRKAEIDAREKENKDAAVKLQAVIEALSLSIKVETNEENQLFGSLGVNDVAKLLAAEGVTVNKRDVILPQGQILALGEHPVEIICHVDVVAKITLNVTKQG</sequence>
<dbReference type="Proteomes" id="UP001320768">
    <property type="component" value="Unassembled WGS sequence"/>
</dbReference>
<proteinExistence type="inferred from homology"/>
<dbReference type="Pfam" id="PF01281">
    <property type="entry name" value="Ribosomal_L9_N"/>
    <property type="match status" value="1"/>
</dbReference>
<dbReference type="EMBL" id="JAKUDN010000001">
    <property type="protein sequence ID" value="MCP8351942.1"/>
    <property type="molecule type" value="Genomic_DNA"/>
</dbReference>
<dbReference type="InterPro" id="IPR036935">
    <property type="entry name" value="Ribosomal_bL9_N_sf"/>
</dbReference>
<name>A0ABT1L430_9GAMM</name>
<feature type="domain" description="Ribosomal protein L9" evidence="8">
    <location>
        <begin position="1"/>
        <end position="46"/>
    </location>
</feature>
<gene>
    <name evidence="7 10" type="primary">rplI</name>
    <name evidence="10" type="ORF">MKS91_01360</name>
</gene>
<evidence type="ECO:0000259" key="9">
    <source>
        <dbReference type="Pfam" id="PF03948"/>
    </source>
</evidence>
<comment type="caution">
    <text evidence="10">The sequence shown here is derived from an EMBL/GenBank/DDBJ whole genome shotgun (WGS) entry which is preliminary data.</text>
</comment>
<dbReference type="InterPro" id="IPR036791">
    <property type="entry name" value="Ribosomal_bL9_C_sf"/>
</dbReference>
<organism evidence="10 11">
    <name type="scientific">Candidatus Synchoanobacter obligatus</name>
    <dbReference type="NCBI Taxonomy" id="2919597"/>
    <lineage>
        <taxon>Bacteria</taxon>
        <taxon>Pseudomonadati</taxon>
        <taxon>Pseudomonadota</taxon>
        <taxon>Gammaproteobacteria</taxon>
        <taxon>Candidatus Comchoanobacterales</taxon>
        <taxon>Candidatus Comchoanobacteraceae</taxon>
        <taxon>Candidatus Synchoanobacter</taxon>
    </lineage>
</organism>
<keyword evidence="3 7" id="KW-0694">RNA-binding</keyword>
<evidence type="ECO:0000256" key="6">
    <source>
        <dbReference type="ARBA" id="ARBA00035292"/>
    </source>
</evidence>
<dbReference type="Gene3D" id="3.40.5.10">
    <property type="entry name" value="Ribosomal protein L9, N-terminal domain"/>
    <property type="match status" value="1"/>
</dbReference>
<keyword evidence="5 7" id="KW-0687">Ribonucleoprotein</keyword>
<dbReference type="InterPro" id="IPR020070">
    <property type="entry name" value="Ribosomal_bL9_N"/>
</dbReference>
<keyword evidence="4 7" id="KW-0689">Ribosomal protein</keyword>
<dbReference type="RefSeq" id="WP_258569050.1">
    <property type="nucleotide sequence ID" value="NZ_JAKUDN010000001.1"/>
</dbReference>
<evidence type="ECO:0000313" key="11">
    <source>
        <dbReference type="Proteomes" id="UP001320768"/>
    </source>
</evidence>
<dbReference type="InterPro" id="IPR009027">
    <property type="entry name" value="Ribosomal_bL9/RNase_H1_N"/>
</dbReference>
<dbReference type="InterPro" id="IPR020069">
    <property type="entry name" value="Ribosomal_bL9_C"/>
</dbReference>
<feature type="domain" description="Large ribosomal subunit protein bL9 C-terminal" evidence="9">
    <location>
        <begin position="64"/>
        <end position="146"/>
    </location>
</feature>
<accession>A0ABT1L430</accession>
<dbReference type="NCBIfam" id="TIGR00158">
    <property type="entry name" value="L9"/>
    <property type="match status" value="1"/>
</dbReference>